<evidence type="ECO:0000313" key="1">
    <source>
        <dbReference type="EMBL" id="KAK0492710.1"/>
    </source>
</evidence>
<reference evidence="1" key="1">
    <citation type="submission" date="2023-06" db="EMBL/GenBank/DDBJ databases">
        <authorList>
            <consortium name="Lawrence Berkeley National Laboratory"/>
            <person name="Ahrendt S."/>
            <person name="Sahu N."/>
            <person name="Indic B."/>
            <person name="Wong-Bajracharya J."/>
            <person name="Merenyi Z."/>
            <person name="Ke H.-M."/>
            <person name="Monk M."/>
            <person name="Kocsube S."/>
            <person name="Drula E."/>
            <person name="Lipzen A."/>
            <person name="Balint B."/>
            <person name="Henrissat B."/>
            <person name="Andreopoulos B."/>
            <person name="Martin F.M."/>
            <person name="Harder C.B."/>
            <person name="Rigling D."/>
            <person name="Ford K.L."/>
            <person name="Foster G.D."/>
            <person name="Pangilinan J."/>
            <person name="Papanicolaou A."/>
            <person name="Barry K."/>
            <person name="LaButti K."/>
            <person name="Viragh M."/>
            <person name="Koriabine M."/>
            <person name="Yan M."/>
            <person name="Riley R."/>
            <person name="Champramary S."/>
            <person name="Plett K.L."/>
            <person name="Tsai I.J."/>
            <person name="Slot J."/>
            <person name="Sipos G."/>
            <person name="Plett J."/>
            <person name="Nagy L.G."/>
            <person name="Grigoriev I.V."/>
        </authorList>
    </citation>
    <scope>NUCLEOTIDE SEQUENCE</scope>
    <source>
        <strain evidence="1">HWK02</strain>
    </source>
</reference>
<sequence>MTSLSELFGEHPLDFSNSEVSGALLITLYFIEDVHIIKPTHVALEKEVAMDALADSSYHHPVVWDHLLKHAVDQGLFDEESSDTVFTMETCLDLLKFLSIPDGNSSVLSSCTLLEAAAIYHEKDVIGGLLSFFKAFDVCGGSIEPLPRLLITIIHFLVLDSENSPMVDSICLLGECPHMYSTFIYKHRLLEIALCVIIRGMNGSAHAQLSFFQHESHIKDLHNLGIIRGICVSIVQSSFLPQSILLPLASIAPDHPEWPKILTTLHSPDAKYSADKYKFTLIDPGHSEISMKKDLKEVVNILTEYVMEAKNEFNQASRSSSPHIEPKALCESCWSKWRQKLENPHTDVEEAVV</sequence>
<keyword evidence="2" id="KW-1185">Reference proteome</keyword>
<comment type="caution">
    <text evidence="1">The sequence shown here is derived from an EMBL/GenBank/DDBJ whole genome shotgun (WGS) entry which is preliminary data.</text>
</comment>
<evidence type="ECO:0000313" key="2">
    <source>
        <dbReference type="Proteomes" id="UP001175228"/>
    </source>
</evidence>
<dbReference type="Proteomes" id="UP001175228">
    <property type="component" value="Unassembled WGS sequence"/>
</dbReference>
<gene>
    <name evidence="1" type="ORF">EDD18DRAFT_1409195</name>
</gene>
<proteinExistence type="predicted"/>
<organism evidence="1 2">
    <name type="scientific">Armillaria luteobubalina</name>
    <dbReference type="NCBI Taxonomy" id="153913"/>
    <lineage>
        <taxon>Eukaryota</taxon>
        <taxon>Fungi</taxon>
        <taxon>Dikarya</taxon>
        <taxon>Basidiomycota</taxon>
        <taxon>Agaricomycotina</taxon>
        <taxon>Agaricomycetes</taxon>
        <taxon>Agaricomycetidae</taxon>
        <taxon>Agaricales</taxon>
        <taxon>Marasmiineae</taxon>
        <taxon>Physalacriaceae</taxon>
        <taxon>Armillaria</taxon>
    </lineage>
</organism>
<name>A0AA39PZ54_9AGAR</name>
<dbReference type="AlphaFoldDB" id="A0AA39PZ54"/>
<accession>A0AA39PZ54</accession>
<protein>
    <submittedName>
        <fullName evidence="1">Uncharacterized protein</fullName>
    </submittedName>
</protein>
<dbReference type="EMBL" id="JAUEPU010000028">
    <property type="protein sequence ID" value="KAK0492710.1"/>
    <property type="molecule type" value="Genomic_DNA"/>
</dbReference>